<name>A0A432W5X5_9GAMM</name>
<proteinExistence type="predicted"/>
<dbReference type="CDD" id="cd01949">
    <property type="entry name" value="GGDEF"/>
    <property type="match status" value="1"/>
</dbReference>
<evidence type="ECO:0000259" key="6">
    <source>
        <dbReference type="PROSITE" id="PS50887"/>
    </source>
</evidence>
<keyword evidence="5" id="KW-0732">Signal</keyword>
<dbReference type="PANTHER" id="PTHR45138">
    <property type="entry name" value="REGULATORY COMPONENTS OF SENSORY TRANSDUCTION SYSTEM"/>
    <property type="match status" value="1"/>
</dbReference>
<dbReference type="InterPro" id="IPR000160">
    <property type="entry name" value="GGDEF_dom"/>
</dbReference>
<gene>
    <name evidence="7" type="ORF">CWE09_01685</name>
</gene>
<dbReference type="InterPro" id="IPR011990">
    <property type="entry name" value="TPR-like_helical_dom_sf"/>
</dbReference>
<dbReference type="Proteomes" id="UP000288293">
    <property type="component" value="Unassembled WGS sequence"/>
</dbReference>
<dbReference type="RefSeq" id="WP_126802175.1">
    <property type="nucleotide sequence ID" value="NZ_PIPL01000001.1"/>
</dbReference>
<keyword evidence="8" id="KW-1185">Reference proteome</keyword>
<dbReference type="Gene3D" id="1.25.40.10">
    <property type="entry name" value="Tetratricopeptide repeat domain"/>
    <property type="match status" value="2"/>
</dbReference>
<feature type="signal peptide" evidence="5">
    <location>
        <begin position="1"/>
        <end position="24"/>
    </location>
</feature>
<feature type="coiled-coil region" evidence="3">
    <location>
        <begin position="369"/>
        <end position="425"/>
    </location>
</feature>
<evidence type="ECO:0000256" key="1">
    <source>
        <dbReference type="ARBA" id="ARBA00012528"/>
    </source>
</evidence>
<feature type="domain" description="GGDEF" evidence="6">
    <location>
        <begin position="511"/>
        <end position="649"/>
    </location>
</feature>
<dbReference type="PROSITE" id="PS50887">
    <property type="entry name" value="GGDEF"/>
    <property type="match status" value="1"/>
</dbReference>
<dbReference type="SMART" id="SM00267">
    <property type="entry name" value="GGDEF"/>
    <property type="match status" value="1"/>
</dbReference>
<dbReference type="AlphaFoldDB" id="A0A432W5X5"/>
<feature type="chain" id="PRO_5019152818" description="diguanylate cyclase" evidence="5">
    <location>
        <begin position="25"/>
        <end position="689"/>
    </location>
</feature>
<dbReference type="Gene3D" id="3.30.70.270">
    <property type="match status" value="1"/>
</dbReference>
<comment type="caution">
    <text evidence="7">The sequence shown here is derived from an EMBL/GenBank/DDBJ whole genome shotgun (WGS) entry which is preliminary data.</text>
</comment>
<keyword evidence="4" id="KW-1133">Transmembrane helix</keyword>
<evidence type="ECO:0000256" key="5">
    <source>
        <dbReference type="SAM" id="SignalP"/>
    </source>
</evidence>
<dbReference type="NCBIfam" id="TIGR00254">
    <property type="entry name" value="GGDEF"/>
    <property type="match status" value="1"/>
</dbReference>
<evidence type="ECO:0000256" key="2">
    <source>
        <dbReference type="ARBA" id="ARBA00034247"/>
    </source>
</evidence>
<keyword evidence="4" id="KW-0812">Transmembrane</keyword>
<organism evidence="7 8">
    <name type="scientific">Aliidiomarina minuta</name>
    <dbReference type="NCBI Taxonomy" id="880057"/>
    <lineage>
        <taxon>Bacteria</taxon>
        <taxon>Pseudomonadati</taxon>
        <taxon>Pseudomonadota</taxon>
        <taxon>Gammaproteobacteria</taxon>
        <taxon>Alteromonadales</taxon>
        <taxon>Idiomarinaceae</taxon>
        <taxon>Aliidiomarina</taxon>
    </lineage>
</organism>
<dbReference type="SUPFAM" id="SSF55073">
    <property type="entry name" value="Nucleotide cyclase"/>
    <property type="match status" value="1"/>
</dbReference>
<sequence length="689" mass="78063">MNTGNLQRFFLCLIILISYSSAHADTNSALNDNFVAELDPALERRLDDVLDVGFYPRDQQAFQQILQELDENTPIATRIRAESYRILDMALRKDNFELAFSQSEELINLAKAQAPANGQLEALAIRAELFLRSSDTAEALRLVPDIEVLMEQARNPRILFYANHLIGRILRESSQYESALEYLFTAHDVISKTDDLNTQRRRQFVNLHIGRLHSDLENNSAALSLTEQTIKESLEYGLHSRLPDLYLLKGYILGQEGPSQEVLDTYAEATAWAEEVNDDRVRLIGRNNTGSVLILMDRLSEASMVLTEGQQLARELNRALPRAIMEFNLGYIEVRRGNEVEGLAAMEAAVEDIRNYSRDAELAHVLSHLADAYEIAEDYQQQAQTLIEQQSLRNAIFRSERDQAISELQIRYEAEEQKQQILLLEQRGELQTRLLENKQLQQRVVVLFIIVVIMALCLVYIAYRAARKTNQKLNEANEKLQDQSLKDPLTGLQNRRSLQQALTERKRLPGEQDALLLLDIDLFKQINDREGHAAGDAVLVELAARLTKTSRGTDMVIRWGGEEFLIYLRGTNCEALPEFARRVLDIIASEPIIYQQREIKVSATGGFITLPFAGLDETELDWERALQIADMSLYIGKSQGRNQITGVLGINVPYAQVREALASDLAKAISNNWVEITTIKGPPKKAKKS</sequence>
<dbReference type="InterPro" id="IPR050469">
    <property type="entry name" value="Diguanylate_Cyclase"/>
</dbReference>
<dbReference type="Pfam" id="PF00990">
    <property type="entry name" value="GGDEF"/>
    <property type="match status" value="1"/>
</dbReference>
<keyword evidence="4" id="KW-0472">Membrane</keyword>
<dbReference type="InterPro" id="IPR043128">
    <property type="entry name" value="Rev_trsase/Diguanyl_cyclase"/>
</dbReference>
<evidence type="ECO:0000313" key="8">
    <source>
        <dbReference type="Proteomes" id="UP000288293"/>
    </source>
</evidence>
<evidence type="ECO:0000256" key="3">
    <source>
        <dbReference type="SAM" id="Coils"/>
    </source>
</evidence>
<dbReference type="OrthoDB" id="6191081at2"/>
<dbReference type="EMBL" id="PIPL01000001">
    <property type="protein sequence ID" value="RUO25474.1"/>
    <property type="molecule type" value="Genomic_DNA"/>
</dbReference>
<dbReference type="GO" id="GO:0052621">
    <property type="term" value="F:diguanylate cyclase activity"/>
    <property type="evidence" value="ECO:0007669"/>
    <property type="project" value="UniProtKB-EC"/>
</dbReference>
<accession>A0A432W5X5</accession>
<evidence type="ECO:0000256" key="4">
    <source>
        <dbReference type="SAM" id="Phobius"/>
    </source>
</evidence>
<comment type="catalytic activity">
    <reaction evidence="2">
        <text>2 GTP = 3',3'-c-di-GMP + 2 diphosphate</text>
        <dbReference type="Rhea" id="RHEA:24898"/>
        <dbReference type="ChEBI" id="CHEBI:33019"/>
        <dbReference type="ChEBI" id="CHEBI:37565"/>
        <dbReference type="ChEBI" id="CHEBI:58805"/>
        <dbReference type="EC" id="2.7.7.65"/>
    </reaction>
</comment>
<protein>
    <recommendedName>
        <fullName evidence="1">diguanylate cyclase</fullName>
        <ecNumber evidence="1">2.7.7.65</ecNumber>
    </recommendedName>
</protein>
<reference evidence="7 8" key="1">
    <citation type="journal article" date="2011" name="Front. Microbiol.">
        <title>Genomic signatures of strain selection and enhancement in Bacillus atrophaeus var. globigii, a historical biowarfare simulant.</title>
        <authorList>
            <person name="Gibbons H.S."/>
            <person name="Broomall S.M."/>
            <person name="McNew L.A."/>
            <person name="Daligault H."/>
            <person name="Chapman C."/>
            <person name="Bruce D."/>
            <person name="Karavis M."/>
            <person name="Krepps M."/>
            <person name="McGregor P.A."/>
            <person name="Hong C."/>
            <person name="Park K.H."/>
            <person name="Akmal A."/>
            <person name="Feldman A."/>
            <person name="Lin J.S."/>
            <person name="Chang W.E."/>
            <person name="Higgs B.W."/>
            <person name="Demirev P."/>
            <person name="Lindquist J."/>
            <person name="Liem A."/>
            <person name="Fochler E."/>
            <person name="Read T.D."/>
            <person name="Tapia R."/>
            <person name="Johnson S."/>
            <person name="Bishop-Lilly K.A."/>
            <person name="Detter C."/>
            <person name="Han C."/>
            <person name="Sozhamannan S."/>
            <person name="Rosenzweig C.N."/>
            <person name="Skowronski E.W."/>
        </authorList>
    </citation>
    <scope>NUCLEOTIDE SEQUENCE [LARGE SCALE GENOMIC DNA]</scope>
    <source>
        <strain evidence="7 8">MLST1</strain>
    </source>
</reference>
<dbReference type="PANTHER" id="PTHR45138:SF9">
    <property type="entry name" value="DIGUANYLATE CYCLASE DGCM-RELATED"/>
    <property type="match status" value="1"/>
</dbReference>
<dbReference type="InterPro" id="IPR029787">
    <property type="entry name" value="Nucleotide_cyclase"/>
</dbReference>
<evidence type="ECO:0000313" key="7">
    <source>
        <dbReference type="EMBL" id="RUO25474.1"/>
    </source>
</evidence>
<dbReference type="EC" id="2.7.7.65" evidence="1"/>
<keyword evidence="3" id="KW-0175">Coiled coil</keyword>
<dbReference type="SUPFAM" id="SSF48452">
    <property type="entry name" value="TPR-like"/>
    <property type="match status" value="2"/>
</dbReference>
<feature type="transmembrane region" description="Helical" evidence="4">
    <location>
        <begin position="444"/>
        <end position="463"/>
    </location>
</feature>